<gene>
    <name evidence="1" type="ORF">DPMN_045926</name>
</gene>
<accession>A0A9D4D506</accession>
<evidence type="ECO:0000313" key="2">
    <source>
        <dbReference type="Proteomes" id="UP000828390"/>
    </source>
</evidence>
<keyword evidence="2" id="KW-1185">Reference proteome</keyword>
<sequence length="164" mass="18804">MERRKTYLWRENMVMIGFTLSGQNCECFHFGSQSEGTTIPGLKSDIDFLTSSTNINIMRVWGDWEYGIVNALMLKDDIGLPQQYLLQAIRNNTPEPETSLRGDMFVRKDSGEVLISAERHKQIVEYTIQNKEEITRNGPSVSNSLNWDMVIAVHVCKPLPEIQH</sequence>
<protein>
    <submittedName>
        <fullName evidence="1">Uncharacterized protein</fullName>
    </submittedName>
</protein>
<evidence type="ECO:0000313" key="1">
    <source>
        <dbReference type="EMBL" id="KAH3739276.1"/>
    </source>
</evidence>
<comment type="caution">
    <text evidence="1">The sequence shown here is derived from an EMBL/GenBank/DDBJ whole genome shotgun (WGS) entry which is preliminary data.</text>
</comment>
<name>A0A9D4D506_DREPO</name>
<reference evidence="1" key="1">
    <citation type="journal article" date="2019" name="bioRxiv">
        <title>The Genome of the Zebra Mussel, Dreissena polymorpha: A Resource for Invasive Species Research.</title>
        <authorList>
            <person name="McCartney M.A."/>
            <person name="Auch B."/>
            <person name="Kono T."/>
            <person name="Mallez S."/>
            <person name="Zhang Y."/>
            <person name="Obille A."/>
            <person name="Becker A."/>
            <person name="Abrahante J.E."/>
            <person name="Garbe J."/>
            <person name="Badalamenti J.P."/>
            <person name="Herman A."/>
            <person name="Mangelson H."/>
            <person name="Liachko I."/>
            <person name="Sullivan S."/>
            <person name="Sone E.D."/>
            <person name="Koren S."/>
            <person name="Silverstein K.A.T."/>
            <person name="Beckman K.B."/>
            <person name="Gohl D.M."/>
        </authorList>
    </citation>
    <scope>NUCLEOTIDE SEQUENCE</scope>
    <source>
        <strain evidence="1">Duluth1</strain>
        <tissue evidence="1">Whole animal</tissue>
    </source>
</reference>
<reference evidence="1" key="2">
    <citation type="submission" date="2020-11" db="EMBL/GenBank/DDBJ databases">
        <authorList>
            <person name="McCartney M.A."/>
            <person name="Auch B."/>
            <person name="Kono T."/>
            <person name="Mallez S."/>
            <person name="Becker A."/>
            <person name="Gohl D.M."/>
            <person name="Silverstein K.A.T."/>
            <person name="Koren S."/>
            <person name="Bechman K.B."/>
            <person name="Herman A."/>
            <person name="Abrahante J.E."/>
            <person name="Garbe J."/>
        </authorList>
    </citation>
    <scope>NUCLEOTIDE SEQUENCE</scope>
    <source>
        <strain evidence="1">Duluth1</strain>
        <tissue evidence="1">Whole animal</tissue>
    </source>
</reference>
<dbReference type="Proteomes" id="UP000828390">
    <property type="component" value="Unassembled WGS sequence"/>
</dbReference>
<organism evidence="1 2">
    <name type="scientific">Dreissena polymorpha</name>
    <name type="common">Zebra mussel</name>
    <name type="synonym">Mytilus polymorpha</name>
    <dbReference type="NCBI Taxonomy" id="45954"/>
    <lineage>
        <taxon>Eukaryota</taxon>
        <taxon>Metazoa</taxon>
        <taxon>Spiralia</taxon>
        <taxon>Lophotrochozoa</taxon>
        <taxon>Mollusca</taxon>
        <taxon>Bivalvia</taxon>
        <taxon>Autobranchia</taxon>
        <taxon>Heteroconchia</taxon>
        <taxon>Euheterodonta</taxon>
        <taxon>Imparidentia</taxon>
        <taxon>Neoheterodontei</taxon>
        <taxon>Myida</taxon>
        <taxon>Dreissenoidea</taxon>
        <taxon>Dreissenidae</taxon>
        <taxon>Dreissena</taxon>
    </lineage>
</organism>
<proteinExistence type="predicted"/>
<dbReference type="EMBL" id="JAIWYP010000011">
    <property type="protein sequence ID" value="KAH3739276.1"/>
    <property type="molecule type" value="Genomic_DNA"/>
</dbReference>
<dbReference type="AlphaFoldDB" id="A0A9D4D506"/>